<dbReference type="OrthoDB" id="5459344at2"/>
<accession>A0A8J2XQN3</accession>
<dbReference type="EMBL" id="BMDX01000015">
    <property type="protein sequence ID" value="GGA83527.1"/>
    <property type="molecule type" value="Genomic_DNA"/>
</dbReference>
<evidence type="ECO:0000313" key="2">
    <source>
        <dbReference type="Proteomes" id="UP000619743"/>
    </source>
</evidence>
<dbReference type="AlphaFoldDB" id="A0A8J2XQN3"/>
<dbReference type="Gene3D" id="1.10.3680.10">
    <property type="entry name" value="TerB-like"/>
    <property type="match status" value="1"/>
</dbReference>
<proteinExistence type="predicted"/>
<dbReference type="Proteomes" id="UP000619743">
    <property type="component" value="Unassembled WGS sequence"/>
</dbReference>
<protein>
    <submittedName>
        <fullName evidence="1">Protein YebE</fullName>
    </submittedName>
</protein>
<evidence type="ECO:0000313" key="1">
    <source>
        <dbReference type="EMBL" id="GGA83527.1"/>
    </source>
</evidence>
<dbReference type="RefSeq" id="WP_087506646.1">
    <property type="nucleotide sequence ID" value="NZ_BMDX01000015.1"/>
</dbReference>
<dbReference type="CDD" id="cd07178">
    <property type="entry name" value="terB_like_YebE"/>
    <property type="match status" value="1"/>
</dbReference>
<reference evidence="2" key="1">
    <citation type="journal article" date="2019" name="Int. J. Syst. Evol. Microbiol.">
        <title>The Global Catalogue of Microorganisms (GCM) 10K type strain sequencing project: providing services to taxonomists for standard genome sequencing and annotation.</title>
        <authorList>
            <consortium name="The Broad Institute Genomics Platform"/>
            <consortium name="The Broad Institute Genome Sequencing Center for Infectious Disease"/>
            <person name="Wu L."/>
            <person name="Ma J."/>
        </authorList>
    </citation>
    <scope>NUCLEOTIDE SEQUENCE [LARGE SCALE GENOMIC DNA]</scope>
    <source>
        <strain evidence="2">CGMCC 1.10130</strain>
    </source>
</reference>
<gene>
    <name evidence="1" type="ORF">GCM10011369_26920</name>
</gene>
<dbReference type="InterPro" id="IPR007486">
    <property type="entry name" value="YebE"/>
</dbReference>
<comment type="caution">
    <text evidence="1">The sequence shown here is derived from an EMBL/GenBank/DDBJ whole genome shotgun (WGS) entry which is preliminary data.</text>
</comment>
<dbReference type="SUPFAM" id="SSF158682">
    <property type="entry name" value="TerB-like"/>
    <property type="match status" value="1"/>
</dbReference>
<keyword evidence="2" id="KW-1185">Reference proteome</keyword>
<sequence length="250" mass="26413">MSISKLLNQFLGADSQTTGIGGQATKANQVVSSLASKLPSGLAGGAAAGGVMALLAGNKSSRKFAGKAARYGGAALLGGLAFSAYRKWQTQHQTAPVSNNSDQQSTAAAKPDAYAYQAIEKSFKSESVYTENFQLTLVQAMISAAKADGHIDDKEQTRIFNAVEQMDLSHEAKGVIFDLMRQPISVTDIANGVHCIEQKSGVYLASCLAVDVNGHIEQEYLSRLATALELPVELAQQLQDQADKAFQTAA</sequence>
<name>A0A8J2XQN3_9GAMM</name>
<dbReference type="Pfam" id="PF04391">
    <property type="entry name" value="DUF533"/>
    <property type="match status" value="1"/>
</dbReference>
<organism evidence="1 2">
    <name type="scientific">Neiella marina</name>
    <dbReference type="NCBI Taxonomy" id="508461"/>
    <lineage>
        <taxon>Bacteria</taxon>
        <taxon>Pseudomonadati</taxon>
        <taxon>Pseudomonadota</taxon>
        <taxon>Gammaproteobacteria</taxon>
        <taxon>Alteromonadales</taxon>
        <taxon>Echinimonadaceae</taxon>
        <taxon>Neiella</taxon>
    </lineage>
</organism>
<dbReference type="InterPro" id="IPR029024">
    <property type="entry name" value="TerB-like"/>
</dbReference>